<accession>A0A7J5U5X9</accession>
<dbReference type="Pfam" id="PF14121">
    <property type="entry name" value="Porin_10"/>
    <property type="match status" value="1"/>
</dbReference>
<evidence type="ECO:0000256" key="1">
    <source>
        <dbReference type="SAM" id="MobiDB-lite"/>
    </source>
</evidence>
<feature type="compositionally biased region" description="Gly residues" evidence="1">
    <location>
        <begin position="48"/>
        <end position="70"/>
    </location>
</feature>
<evidence type="ECO:0000313" key="3">
    <source>
        <dbReference type="Proteomes" id="UP000488299"/>
    </source>
</evidence>
<proteinExistence type="predicted"/>
<dbReference type="InterPro" id="IPR025631">
    <property type="entry name" value="Porin_10"/>
</dbReference>
<evidence type="ECO:0008006" key="4">
    <source>
        <dbReference type="Google" id="ProtNLM"/>
    </source>
</evidence>
<gene>
    <name evidence="2" type="ORF">F5984_04805</name>
</gene>
<comment type="caution">
    <text evidence="2">The sequence shown here is derived from an EMBL/GenBank/DDBJ whole genome shotgun (WGS) entry which is preliminary data.</text>
</comment>
<protein>
    <recommendedName>
        <fullName evidence="4">Porin</fullName>
    </recommendedName>
</protein>
<organism evidence="2 3">
    <name type="scientific">Rudanella paleaurantiibacter</name>
    <dbReference type="NCBI Taxonomy" id="2614655"/>
    <lineage>
        <taxon>Bacteria</taxon>
        <taxon>Pseudomonadati</taxon>
        <taxon>Bacteroidota</taxon>
        <taxon>Cytophagia</taxon>
        <taxon>Cytophagales</taxon>
        <taxon>Cytophagaceae</taxon>
        <taxon>Rudanella</taxon>
    </lineage>
</organism>
<feature type="region of interest" description="Disordered" evidence="1">
    <location>
        <begin position="45"/>
        <end position="77"/>
    </location>
</feature>
<keyword evidence="3" id="KW-1185">Reference proteome</keyword>
<sequence length="695" mass="80135">MRTTPAFYFLMMNRRPVAGPTAMLLLMLLAGIGLAQAQSFPGSTIPGRMGGFGGQSGGRPGGGGGGGSGRAGIDDSTKAIYGPRTTRYFLENDILNNRKTLYTTDTLLDGVHQYNFVQRNQNLYQDLGNLGTALRPVFYQTPTQIGAQTGYSVFAPYAYQTDQVKYYDTKSPFTRMYFVLGGRNQNVLNFDFSQNINPRWNFGFNMQRVTSRKQYGLNPPSGLIAASSNQIFLIQSWAFVGHTSYRAKNEKYTLLLHFNHLNHDQPEQGGLVPNLRADGTRDLFYYDGNPRLPRADGNERRNMWHLYQQYKLAEGFQVFHKMDYLRQINSFNDYSLQQDSTLTRYYPFVDRTQFGDPVRRAELDSSATFQTNSYRLLENQFGLKGDFRGFNYRAYLRNRLYGQQGRYNRQISVTDSSFWGRYNNPRLRQETFLGLWLGYYFPDSLSRLTAEGEYLVGRDLRLEGQLETRFGTVGYRSIFASPTLLQQRFESNNYSWSNNFGLRGTQHAYGMLNLRYKGVLVQPGLDYHLLNNYIYFDEDARPRQLSSAFSILRVGLGASAGKKRWRATTQGYYTLVSRDDILRVPQLFLNARATYDFIFRKVLFIQTGVELHYKSAYYADAYMPLTQQFYLQNRQRVEGYVVADVFANLRINRTRLFVKMAHANQGVFAPGYYVTPDYLAMRRSFAFGVDWYLFD</sequence>
<dbReference type="AlphaFoldDB" id="A0A7J5U5X9"/>
<name>A0A7J5U5X9_9BACT</name>
<dbReference type="EMBL" id="WELI01000001">
    <property type="protein sequence ID" value="KAB7733252.1"/>
    <property type="molecule type" value="Genomic_DNA"/>
</dbReference>
<evidence type="ECO:0000313" key="2">
    <source>
        <dbReference type="EMBL" id="KAB7733252.1"/>
    </source>
</evidence>
<reference evidence="2 3" key="1">
    <citation type="submission" date="2019-10" db="EMBL/GenBank/DDBJ databases">
        <title>Rudanella paleaurantiibacter sp. nov., isolated from sludge.</title>
        <authorList>
            <person name="Xu S.Q."/>
        </authorList>
    </citation>
    <scope>NUCLEOTIDE SEQUENCE [LARGE SCALE GENOMIC DNA]</scope>
    <source>
        <strain evidence="2 3">HX-22-17</strain>
    </source>
</reference>
<dbReference type="Proteomes" id="UP000488299">
    <property type="component" value="Unassembled WGS sequence"/>
</dbReference>